<dbReference type="GO" id="GO:0016787">
    <property type="term" value="F:hydrolase activity"/>
    <property type="evidence" value="ECO:0007669"/>
    <property type="project" value="UniProtKB-KW"/>
</dbReference>
<dbReference type="PANTHER" id="PTHR48081">
    <property type="entry name" value="AB HYDROLASE SUPERFAMILY PROTEIN C4A8.06C"/>
    <property type="match status" value="1"/>
</dbReference>
<dbReference type="PANTHER" id="PTHR48081:SF6">
    <property type="entry name" value="PEPTIDASE S9 PROLYL OLIGOPEPTIDASE CATALYTIC DOMAIN-CONTAINING PROTEIN"/>
    <property type="match status" value="1"/>
</dbReference>
<protein>
    <submittedName>
        <fullName evidence="2">Acetyl esterase/lipase</fullName>
    </submittedName>
</protein>
<dbReference type="InterPro" id="IPR029058">
    <property type="entry name" value="AB_hydrolase_fold"/>
</dbReference>
<dbReference type="OrthoDB" id="9794725at2"/>
<dbReference type="EMBL" id="FZOH01000003">
    <property type="protein sequence ID" value="SNS32610.1"/>
    <property type="molecule type" value="Genomic_DNA"/>
</dbReference>
<organism evidence="2 3">
    <name type="scientific">Geodermatophilus saharensis</name>
    <dbReference type="NCBI Taxonomy" id="1137994"/>
    <lineage>
        <taxon>Bacteria</taxon>
        <taxon>Bacillati</taxon>
        <taxon>Actinomycetota</taxon>
        <taxon>Actinomycetes</taxon>
        <taxon>Geodermatophilales</taxon>
        <taxon>Geodermatophilaceae</taxon>
        <taxon>Geodermatophilus</taxon>
    </lineage>
</organism>
<keyword evidence="3" id="KW-1185">Reference proteome</keyword>
<dbReference type="RefSeq" id="WP_089403897.1">
    <property type="nucleotide sequence ID" value="NZ_FZOH01000003.1"/>
</dbReference>
<sequence>MQRLKPVPLGEQEEADAPIAFRLPWDPDDRRNLRNVAVPTLTAHLPAPGSRTGTGVVVAPGGGLHFLSVDNEGAWVAERLAERGIAAFVLHYRVVPTPVAEQEFGAVLERVFGEPGYVADVSRAQRAPSLADGGAAVRHVRDHAAGWGLAPDRIGMLGFSAGAFVSLVTTLDGTAAERPSFLAPVYPAWWDGIPVPEPAPPMFLAWATDDSLGDTIVDSSLRLYDAWRRAGAPVEAHAYARGGHGFGIRPQGAPSDAWFPAFLDWLAGSGF</sequence>
<name>A0A239DJI3_9ACTN</name>
<evidence type="ECO:0000313" key="2">
    <source>
        <dbReference type="EMBL" id="SNS32610.1"/>
    </source>
</evidence>
<dbReference type="InterPro" id="IPR050300">
    <property type="entry name" value="GDXG_lipolytic_enzyme"/>
</dbReference>
<evidence type="ECO:0000256" key="1">
    <source>
        <dbReference type="ARBA" id="ARBA00022801"/>
    </source>
</evidence>
<dbReference type="Proteomes" id="UP000198386">
    <property type="component" value="Unassembled WGS sequence"/>
</dbReference>
<evidence type="ECO:0000313" key="3">
    <source>
        <dbReference type="Proteomes" id="UP000198386"/>
    </source>
</evidence>
<reference evidence="3" key="1">
    <citation type="submission" date="2017-06" db="EMBL/GenBank/DDBJ databases">
        <authorList>
            <person name="Varghese N."/>
            <person name="Submissions S."/>
        </authorList>
    </citation>
    <scope>NUCLEOTIDE SEQUENCE [LARGE SCALE GENOMIC DNA]</scope>
    <source>
        <strain evidence="3">DSM 45423</strain>
    </source>
</reference>
<keyword evidence="1" id="KW-0378">Hydrolase</keyword>
<gene>
    <name evidence="2" type="ORF">SAMN04488107_2216</name>
</gene>
<dbReference type="SUPFAM" id="SSF53474">
    <property type="entry name" value="alpha/beta-Hydrolases"/>
    <property type="match status" value="1"/>
</dbReference>
<dbReference type="Gene3D" id="3.40.50.1820">
    <property type="entry name" value="alpha/beta hydrolase"/>
    <property type="match status" value="1"/>
</dbReference>
<dbReference type="AlphaFoldDB" id="A0A239DJI3"/>
<proteinExistence type="predicted"/>
<accession>A0A239DJI3</accession>